<dbReference type="STRING" id="999422.HMPREF9944_01608"/>
<dbReference type="AlphaFoldDB" id="H1HN64"/>
<evidence type="ECO:0000256" key="2">
    <source>
        <dbReference type="ARBA" id="ARBA00022801"/>
    </source>
</evidence>
<dbReference type="SUPFAM" id="SSF52279">
    <property type="entry name" value="Beta-D-glucan exohydrolase, C-terminal domain"/>
    <property type="match status" value="1"/>
</dbReference>
<dbReference type="Pfam" id="PF14310">
    <property type="entry name" value="Fn3-like"/>
    <property type="match status" value="1"/>
</dbReference>
<dbReference type="HOGENOM" id="CLU_004542_4_1_10"/>
<comment type="similarity">
    <text evidence="1">Belongs to the glycosyl hydrolase 3 family.</text>
</comment>
<dbReference type="InterPro" id="IPR002772">
    <property type="entry name" value="Glyco_hydro_3_C"/>
</dbReference>
<dbReference type="PANTHER" id="PTHR42715">
    <property type="entry name" value="BETA-GLUCOSIDASE"/>
    <property type="match status" value="1"/>
</dbReference>
<dbReference type="PATRIC" id="fig|999422.3.peg.1687"/>
<dbReference type="PRINTS" id="PR00133">
    <property type="entry name" value="GLHYDRLASE3"/>
</dbReference>
<dbReference type="InterPro" id="IPR017853">
    <property type="entry name" value="GH"/>
</dbReference>
<dbReference type="InterPro" id="IPR026891">
    <property type="entry name" value="Fn3-like"/>
</dbReference>
<sequence>MNSKNMKYFNSLSSMHKYLLIGLSIIMGEVAIAQNSLQLSSQNIDEVVQAMNLEEKATLCCGVGTFFRDTGKGIAGATGGVAGMDRFGFPQTYLADGPSGLRIKETRKGSTLKFPITAFPSPILMACSWDIEAAQTMGRCIGNECKEYNVATILAPAMNILRFPLCGRTAEYLTEDPVLNGRIAAAYITGVQSQGVGTSIKHFVANNQETARKINDAKISMRTLREIYLKGFEIAVKTSSPWTVMSAYNKINGVYASENKWLLEDVLRREWGFKGIVMSDWDAGMDGAKQIEAGNDIVEPGYAIQRDAIISAVKNGSMKEEVLNRNVKRILQYIVKTPAFNHYTFSNAPDLQTHHTVARLVASEGMVLLKNNAALPMSAGSKIALYGNAAYSLNNREVGLQHGLSVASFKVNKTLANTYKQYLGIDTTAQEVQLTEGGMIYTMFKATPDIQELKFENNDLKAQSRSNDYAVIVLGKGAGESKDCGSIDFELTQGEKELLSKVCTAYHTVGKKVIVVLDIAIPIETSTWKELPDAILCAWQGGQEKGFAIADILGGKISPSGKLTVSFPAKLKDSPAYDNFPLDENYDWDWAQHGFLGKKRLPENDKPVKNIHYTNYAEGIYVGYRYFDTNHIAVSYPFGYGLSYTSFKYEHATIVPSTEEFIATVTIRNTGKYAGREVVQLYISAPQGELVKPQKELKAFTKTKLLQPGEDETVTMRLPIYMLSSFDEQSQHWIADKGTYHAYFAASAKDIRQTVNFKLKRTFDEDLYSDKLNF</sequence>
<dbReference type="Gene3D" id="2.60.40.10">
    <property type="entry name" value="Immunoglobulins"/>
    <property type="match status" value="1"/>
</dbReference>
<dbReference type="Pfam" id="PF00933">
    <property type="entry name" value="Glyco_hydro_3"/>
    <property type="match status" value="1"/>
</dbReference>
<dbReference type="Proteomes" id="UP000003167">
    <property type="component" value="Unassembled WGS sequence"/>
</dbReference>
<dbReference type="PANTHER" id="PTHR42715:SF10">
    <property type="entry name" value="BETA-GLUCOSIDASE"/>
    <property type="match status" value="1"/>
</dbReference>
<feature type="domain" description="Fibronectin type III-like" evidence="3">
    <location>
        <begin position="677"/>
        <end position="748"/>
    </location>
</feature>
<accession>H1HN64</accession>
<dbReference type="SUPFAM" id="SSF51445">
    <property type="entry name" value="(Trans)glycosidases"/>
    <property type="match status" value="1"/>
</dbReference>
<dbReference type="Gene3D" id="3.20.20.300">
    <property type="entry name" value="Glycoside hydrolase, family 3, N-terminal domain"/>
    <property type="match status" value="1"/>
</dbReference>
<comment type="caution">
    <text evidence="4">The sequence shown here is derived from an EMBL/GenBank/DDBJ whole genome shotgun (WGS) entry which is preliminary data.</text>
</comment>
<evidence type="ECO:0000313" key="4">
    <source>
        <dbReference type="EMBL" id="EHO69751.1"/>
    </source>
</evidence>
<keyword evidence="2" id="KW-0378">Hydrolase</keyword>
<dbReference type="FunFam" id="2.60.40.10:FF:000495">
    <property type="entry name" value="Periplasmic beta-glucosidase"/>
    <property type="match status" value="1"/>
</dbReference>
<dbReference type="Gene3D" id="3.40.50.1700">
    <property type="entry name" value="Glycoside hydrolase family 3 C-terminal domain"/>
    <property type="match status" value="1"/>
</dbReference>
<dbReference type="InterPro" id="IPR001764">
    <property type="entry name" value="Glyco_hydro_3_N"/>
</dbReference>
<gene>
    <name evidence="4" type="ORF">HMPREF9944_01608</name>
</gene>
<evidence type="ECO:0000256" key="1">
    <source>
        <dbReference type="ARBA" id="ARBA00005336"/>
    </source>
</evidence>
<dbReference type="Pfam" id="PF01915">
    <property type="entry name" value="Glyco_hydro_3_C"/>
    <property type="match status" value="1"/>
</dbReference>
<evidence type="ECO:0000313" key="5">
    <source>
        <dbReference type="Proteomes" id="UP000003167"/>
    </source>
</evidence>
<organism evidence="4 5">
    <name type="scientific">Segatella maculosa OT 289</name>
    <dbReference type="NCBI Taxonomy" id="999422"/>
    <lineage>
        <taxon>Bacteria</taxon>
        <taxon>Pseudomonadati</taxon>
        <taxon>Bacteroidota</taxon>
        <taxon>Bacteroidia</taxon>
        <taxon>Bacteroidales</taxon>
        <taxon>Prevotellaceae</taxon>
        <taxon>Segatella</taxon>
    </lineage>
</organism>
<dbReference type="SMART" id="SM01217">
    <property type="entry name" value="Fn3_like"/>
    <property type="match status" value="1"/>
</dbReference>
<name>H1HN64_9BACT</name>
<dbReference type="EMBL" id="AGEK01000028">
    <property type="protein sequence ID" value="EHO69751.1"/>
    <property type="molecule type" value="Genomic_DNA"/>
</dbReference>
<keyword evidence="5" id="KW-1185">Reference proteome</keyword>
<dbReference type="GO" id="GO:0008422">
    <property type="term" value="F:beta-glucosidase activity"/>
    <property type="evidence" value="ECO:0007669"/>
    <property type="project" value="UniProtKB-ARBA"/>
</dbReference>
<dbReference type="InterPro" id="IPR050288">
    <property type="entry name" value="Cellulose_deg_GH3"/>
</dbReference>
<dbReference type="GO" id="GO:0005975">
    <property type="term" value="P:carbohydrate metabolic process"/>
    <property type="evidence" value="ECO:0007669"/>
    <property type="project" value="InterPro"/>
</dbReference>
<evidence type="ECO:0000259" key="3">
    <source>
        <dbReference type="SMART" id="SM01217"/>
    </source>
</evidence>
<protein>
    <recommendedName>
        <fullName evidence="3">Fibronectin type III-like domain-containing protein</fullName>
    </recommendedName>
</protein>
<reference evidence="4 5" key="1">
    <citation type="submission" date="2011-12" db="EMBL/GenBank/DDBJ databases">
        <title>The Genome Sequence of Prevotella maculosa OT 289.</title>
        <authorList>
            <consortium name="The Broad Institute Genome Sequencing Platform"/>
            <person name="Earl A."/>
            <person name="Ward D."/>
            <person name="Feldgarden M."/>
            <person name="Gevers D."/>
            <person name="Izard J."/>
            <person name="Blanton J.M."/>
            <person name="Mathney J."/>
            <person name="Tanner A.C."/>
            <person name="Dewhirst F.E."/>
            <person name="Young S.K."/>
            <person name="Zeng Q."/>
            <person name="Gargeya S."/>
            <person name="Fitzgerald M."/>
            <person name="Haas B."/>
            <person name="Abouelleil A."/>
            <person name="Alvarado L."/>
            <person name="Arachchi H.M."/>
            <person name="Berlin A."/>
            <person name="Chapman S.B."/>
            <person name="Gearin G."/>
            <person name="Goldberg J."/>
            <person name="Griggs A."/>
            <person name="Gujja S."/>
            <person name="Hansen M."/>
            <person name="Heiman D."/>
            <person name="Howarth C."/>
            <person name="Larimer J."/>
            <person name="Lui A."/>
            <person name="MacDonald P.J.P."/>
            <person name="McCowen C."/>
            <person name="Montmayeur A."/>
            <person name="Murphy C."/>
            <person name="Neiman D."/>
            <person name="Pearson M."/>
            <person name="Priest M."/>
            <person name="Roberts A."/>
            <person name="Saif S."/>
            <person name="Shea T."/>
            <person name="Sisk P."/>
            <person name="Stolte C."/>
            <person name="Sykes S."/>
            <person name="Wortman J."/>
            <person name="Nusbaum C."/>
            <person name="Birren B."/>
        </authorList>
    </citation>
    <scope>NUCLEOTIDE SEQUENCE [LARGE SCALE GENOMIC DNA]</scope>
    <source>
        <strain evidence="4 5">OT 289</strain>
    </source>
</reference>
<dbReference type="InterPro" id="IPR036881">
    <property type="entry name" value="Glyco_hydro_3_C_sf"/>
</dbReference>
<proteinExistence type="inferred from homology"/>
<dbReference type="InterPro" id="IPR013783">
    <property type="entry name" value="Ig-like_fold"/>
</dbReference>
<dbReference type="InterPro" id="IPR036962">
    <property type="entry name" value="Glyco_hydro_3_N_sf"/>
</dbReference>